<accession>A0AAW4X5E8</accession>
<proteinExistence type="predicted"/>
<organism evidence="2 3">
    <name type="scientific">Limosilactobacillus reuteri</name>
    <name type="common">Lactobacillus reuteri</name>
    <dbReference type="NCBI Taxonomy" id="1598"/>
    <lineage>
        <taxon>Bacteria</taxon>
        <taxon>Bacillati</taxon>
        <taxon>Bacillota</taxon>
        <taxon>Bacilli</taxon>
        <taxon>Lactobacillales</taxon>
        <taxon>Lactobacillaceae</taxon>
        <taxon>Limosilactobacillus</taxon>
    </lineage>
</organism>
<dbReference type="InterPro" id="IPR029044">
    <property type="entry name" value="Nucleotide-diphossugar_trans"/>
</dbReference>
<sequence length="268" mass="31271">MVLSENKLKKISISISIVFYNSSEKDVKKVLSTLKKLNSLSKFTFSFFLIDNASTPKLHLDLENLQMQNVYIKRLEVNNGFGAGHNAVLGDLNSDFHIIMNPDIDIEDLDGFVKAVYYMQEHKNIVMLSPLVRNETDGDIQYLNRKLPTVFDLFIRFLGPNIFPKRHASFTKKQDGYDHIQPAENATGSFMIIRTYNLKKVQGFDTSYFMYFEDTDLTRRISDEGKVIFFPYLTVIHGWRRDNHTLKGLKPMIISMVKYFNKWGWKWI</sequence>
<dbReference type="SUPFAM" id="SSF53448">
    <property type="entry name" value="Nucleotide-diphospho-sugar transferases"/>
    <property type="match status" value="1"/>
</dbReference>
<dbReference type="Pfam" id="PF00535">
    <property type="entry name" value="Glycos_transf_2"/>
    <property type="match status" value="1"/>
</dbReference>
<dbReference type="InterPro" id="IPR001173">
    <property type="entry name" value="Glyco_trans_2-like"/>
</dbReference>
<dbReference type="Gene3D" id="3.90.550.10">
    <property type="entry name" value="Spore Coat Polysaccharide Biosynthesis Protein SpsA, Chain A"/>
    <property type="match status" value="1"/>
</dbReference>
<reference evidence="2" key="1">
    <citation type="submission" date="2021-10" db="EMBL/GenBank/DDBJ databases">
        <title>Evolutionary history and lifestyle of the vertebrate symbiont Limosilactobacillus reuteri.</title>
        <authorList>
            <person name="Zheng J."/>
            <person name="Li F."/>
            <person name="Gaenzle M."/>
            <person name="Walter J."/>
        </authorList>
    </citation>
    <scope>NUCLEOTIDE SEQUENCE</scope>
    <source>
        <strain evidence="2">GQ_1_3_1</strain>
    </source>
</reference>
<dbReference type="PANTHER" id="PTHR43179">
    <property type="entry name" value="RHAMNOSYLTRANSFERASE WBBL"/>
    <property type="match status" value="1"/>
</dbReference>
<name>A0AAW4X5E8_LIMRT</name>
<comment type="caution">
    <text evidence="2">The sequence shown here is derived from an EMBL/GenBank/DDBJ whole genome shotgun (WGS) entry which is preliminary data.</text>
</comment>
<gene>
    <name evidence="2" type="ORF">LMB76_05075</name>
</gene>
<evidence type="ECO:0000313" key="2">
    <source>
        <dbReference type="EMBL" id="MCC4477592.1"/>
    </source>
</evidence>
<evidence type="ECO:0000259" key="1">
    <source>
        <dbReference type="Pfam" id="PF00535"/>
    </source>
</evidence>
<dbReference type="Proteomes" id="UP001198026">
    <property type="component" value="Unassembled WGS sequence"/>
</dbReference>
<dbReference type="RefSeq" id="WP_228340776.1">
    <property type="nucleotide sequence ID" value="NZ_JAJGWA010000143.1"/>
</dbReference>
<protein>
    <submittedName>
        <fullName evidence="2">Glycosyltransferase family 2 protein</fullName>
    </submittedName>
</protein>
<dbReference type="EMBL" id="JAJGWB010000118">
    <property type="protein sequence ID" value="MCC4477592.1"/>
    <property type="molecule type" value="Genomic_DNA"/>
</dbReference>
<dbReference type="PANTHER" id="PTHR43179:SF10">
    <property type="entry name" value="GLYCOSYL TRANSFERASE"/>
    <property type="match status" value="1"/>
</dbReference>
<feature type="domain" description="Glycosyltransferase 2-like" evidence="1">
    <location>
        <begin position="14"/>
        <end position="156"/>
    </location>
</feature>
<dbReference type="AlphaFoldDB" id="A0AAW4X5E8"/>
<evidence type="ECO:0000313" key="3">
    <source>
        <dbReference type="Proteomes" id="UP001198026"/>
    </source>
</evidence>